<reference evidence="2" key="1">
    <citation type="submission" date="2020-05" db="EMBL/GenBank/DDBJ databases">
        <authorList>
            <person name="Zhu T."/>
            <person name="Keshari N."/>
            <person name="Lu X."/>
        </authorList>
    </citation>
    <scope>NUCLEOTIDE SEQUENCE</scope>
    <source>
        <strain evidence="2">NK1-12</strain>
    </source>
</reference>
<evidence type="ECO:0000313" key="2">
    <source>
        <dbReference type="EMBL" id="WNZ25769.1"/>
    </source>
</evidence>
<feature type="compositionally biased region" description="Basic and acidic residues" evidence="1">
    <location>
        <begin position="1"/>
        <end position="15"/>
    </location>
</feature>
<accession>A0AA97AIP5</accession>
<name>A0AA97AIP5_9CYAN</name>
<protein>
    <submittedName>
        <fullName evidence="2">Uncharacterized protein</fullName>
    </submittedName>
</protein>
<feature type="region of interest" description="Disordered" evidence="1">
    <location>
        <begin position="1"/>
        <end position="22"/>
    </location>
</feature>
<proteinExistence type="predicted"/>
<dbReference type="RefSeq" id="WP_316431931.1">
    <property type="nucleotide sequence ID" value="NZ_CP053586.1"/>
</dbReference>
<dbReference type="EMBL" id="CP053586">
    <property type="protein sequence ID" value="WNZ25769.1"/>
    <property type="molecule type" value="Genomic_DNA"/>
</dbReference>
<sequence length="80" mass="8776">MIVLNDQRRDTKDFQEGQGVSAAHRAQSVVLPFDQGRVAVLGEAAMLPAQLVQTPDEGVFPMGMNRPGLDNEQFALNLMH</sequence>
<organism evidence="2">
    <name type="scientific">Leptolyngbya sp. NK1-12</name>
    <dbReference type="NCBI Taxonomy" id="2547451"/>
    <lineage>
        <taxon>Bacteria</taxon>
        <taxon>Bacillati</taxon>
        <taxon>Cyanobacteriota</taxon>
        <taxon>Cyanophyceae</taxon>
        <taxon>Leptolyngbyales</taxon>
        <taxon>Leptolyngbyaceae</taxon>
        <taxon>Leptolyngbya group</taxon>
        <taxon>Leptolyngbya</taxon>
    </lineage>
</organism>
<evidence type="ECO:0000256" key="1">
    <source>
        <dbReference type="SAM" id="MobiDB-lite"/>
    </source>
</evidence>
<dbReference type="AlphaFoldDB" id="A0AA97AIP5"/>
<gene>
    <name evidence="2" type="ORF">HJG54_24980</name>
</gene>